<keyword evidence="3" id="KW-1185">Reference proteome</keyword>
<gene>
    <name evidence="2" type="ORF">BG845_03495</name>
</gene>
<dbReference type="Proteomes" id="UP000194360">
    <property type="component" value="Unassembled WGS sequence"/>
</dbReference>
<feature type="compositionally biased region" description="Low complexity" evidence="1">
    <location>
        <begin position="1"/>
        <end position="15"/>
    </location>
</feature>
<dbReference type="EMBL" id="MIGB01000018">
    <property type="protein sequence ID" value="OSY39225.1"/>
    <property type="molecule type" value="Genomic_DNA"/>
</dbReference>
<evidence type="ECO:0000256" key="1">
    <source>
        <dbReference type="SAM" id="MobiDB-lite"/>
    </source>
</evidence>
<evidence type="ECO:0000313" key="3">
    <source>
        <dbReference type="Proteomes" id="UP000194360"/>
    </source>
</evidence>
<comment type="caution">
    <text evidence="2">The sequence shown here is derived from an EMBL/GenBank/DDBJ whole genome shotgun (WGS) entry which is preliminary data.</text>
</comment>
<evidence type="ECO:0000313" key="2">
    <source>
        <dbReference type="EMBL" id="OSY39225.1"/>
    </source>
</evidence>
<feature type="compositionally biased region" description="Polar residues" evidence="1">
    <location>
        <begin position="16"/>
        <end position="27"/>
    </location>
</feature>
<proteinExistence type="predicted"/>
<feature type="region of interest" description="Disordered" evidence="1">
    <location>
        <begin position="84"/>
        <end position="104"/>
    </location>
</feature>
<sequence length="110" mass="11259">MTRNQSAPAASASSAIGRTSQNIQRQPSAERITPDSAGPIAGATAMTIEMVPIVCPRREAGTSRRIVVISSGIITAVPVACTTRPASSTPKAGATAHSRVPALNRLIAAR</sequence>
<feature type="region of interest" description="Disordered" evidence="1">
    <location>
        <begin position="1"/>
        <end position="41"/>
    </location>
</feature>
<protein>
    <submittedName>
        <fullName evidence="2">Uncharacterized protein</fullName>
    </submittedName>
</protein>
<name>A0A1Y2MVL6_PSEAH</name>
<reference evidence="2 3" key="1">
    <citation type="submission" date="2016-09" db="EMBL/GenBank/DDBJ databases">
        <title>Pseudonocardia autotrophica DSM535, a candidate organism with high potential of specific P450 cytochromes.</title>
        <authorList>
            <person name="Grumaz C."/>
            <person name="Vainshtein Y."/>
            <person name="Kirstahler P."/>
            <person name="Sohn K."/>
        </authorList>
    </citation>
    <scope>NUCLEOTIDE SEQUENCE [LARGE SCALE GENOMIC DNA]</scope>
    <source>
        <strain evidence="2 3">DSM 535</strain>
    </source>
</reference>
<accession>A0A1Y2MVL6</accession>
<dbReference type="AlphaFoldDB" id="A0A1Y2MVL6"/>
<organism evidence="2 3">
    <name type="scientific">Pseudonocardia autotrophica</name>
    <name type="common">Amycolata autotrophica</name>
    <name type="synonym">Nocardia autotrophica</name>
    <dbReference type="NCBI Taxonomy" id="2074"/>
    <lineage>
        <taxon>Bacteria</taxon>
        <taxon>Bacillati</taxon>
        <taxon>Actinomycetota</taxon>
        <taxon>Actinomycetes</taxon>
        <taxon>Pseudonocardiales</taxon>
        <taxon>Pseudonocardiaceae</taxon>
        <taxon>Pseudonocardia</taxon>
    </lineage>
</organism>